<feature type="transmembrane region" description="Helical" evidence="10">
    <location>
        <begin position="7"/>
        <end position="27"/>
    </location>
</feature>
<dbReference type="PANTHER" id="PTHR21072">
    <property type="entry name" value="GPI TRANSAMIDASE COMPONENT PIG-S"/>
    <property type="match status" value="1"/>
</dbReference>
<comment type="pathway">
    <text evidence="2">Glycolipid biosynthesis; glycosylphosphatidylinositol-anchor biosynthesis.</text>
</comment>
<evidence type="ECO:0000256" key="1">
    <source>
        <dbReference type="ARBA" id="ARBA00004477"/>
    </source>
</evidence>
<comment type="caution">
    <text evidence="11">The sequence shown here is derived from an EMBL/GenBank/DDBJ whole genome shotgun (WGS) entry which is preliminary data.</text>
</comment>
<dbReference type="Proteomes" id="UP000095192">
    <property type="component" value="Unassembled WGS sequence"/>
</dbReference>
<dbReference type="VEuPathDB" id="ToxoDB:LOC34618463"/>
<accession>A0A1D3CR19</accession>
<keyword evidence="5 10" id="KW-0812">Transmembrane</keyword>
<evidence type="ECO:0000256" key="5">
    <source>
        <dbReference type="ARBA" id="ARBA00022692"/>
    </source>
</evidence>
<protein>
    <recommendedName>
        <fullName evidence="13">GPI transamidase component PIG-S</fullName>
    </recommendedName>
</protein>
<keyword evidence="9" id="KW-0325">Glycoprotein</keyword>
<evidence type="ECO:0000256" key="3">
    <source>
        <dbReference type="ARBA" id="ARBA00005316"/>
    </source>
</evidence>
<keyword evidence="6" id="KW-0256">Endoplasmic reticulum</keyword>
<dbReference type="InterPro" id="IPR019540">
    <property type="entry name" value="PtdIno-glycan_biosynth_class_S"/>
</dbReference>
<evidence type="ECO:0000256" key="10">
    <source>
        <dbReference type="SAM" id="Phobius"/>
    </source>
</evidence>
<dbReference type="GO" id="GO:0042765">
    <property type="term" value="C:GPI-anchor transamidase complex"/>
    <property type="evidence" value="ECO:0007669"/>
    <property type="project" value="InterPro"/>
</dbReference>
<dbReference type="GO" id="GO:0016255">
    <property type="term" value="P:attachment of GPI anchor to protein"/>
    <property type="evidence" value="ECO:0007669"/>
    <property type="project" value="InterPro"/>
</dbReference>
<evidence type="ECO:0000256" key="9">
    <source>
        <dbReference type="ARBA" id="ARBA00023180"/>
    </source>
</evidence>
<keyword evidence="7 10" id="KW-1133">Transmembrane helix</keyword>
<keyword evidence="12" id="KW-1185">Reference proteome</keyword>
<reference evidence="11 12" key="1">
    <citation type="journal article" date="2016" name="BMC Genomics">
        <title>Comparative genomics reveals Cyclospora cayetanensis possesses coccidia-like metabolism and invasion components but unique surface antigens.</title>
        <authorList>
            <person name="Liu S."/>
            <person name="Wang L."/>
            <person name="Zheng H."/>
            <person name="Xu Z."/>
            <person name="Roellig D.M."/>
            <person name="Li N."/>
            <person name="Frace M.A."/>
            <person name="Tang K."/>
            <person name="Arrowood M.J."/>
            <person name="Moss D.M."/>
            <person name="Zhang L."/>
            <person name="Feng Y."/>
            <person name="Xiao L."/>
        </authorList>
    </citation>
    <scope>NUCLEOTIDE SEQUENCE [LARGE SCALE GENOMIC DNA]</scope>
    <source>
        <strain evidence="11 12">CHN_HEN01</strain>
    </source>
</reference>
<dbReference type="Pfam" id="PF10510">
    <property type="entry name" value="PIG-S"/>
    <property type="match status" value="1"/>
</dbReference>
<keyword evidence="8 10" id="KW-0472">Membrane</keyword>
<feature type="transmembrane region" description="Helical" evidence="10">
    <location>
        <begin position="793"/>
        <end position="812"/>
    </location>
</feature>
<comment type="subcellular location">
    <subcellularLocation>
        <location evidence="1">Endoplasmic reticulum membrane</location>
        <topology evidence="1">Multi-pass membrane protein</topology>
    </subcellularLocation>
</comment>
<gene>
    <name evidence="11" type="ORF">cyc_01459</name>
</gene>
<evidence type="ECO:0000256" key="8">
    <source>
        <dbReference type="ARBA" id="ARBA00023136"/>
    </source>
</evidence>
<evidence type="ECO:0000256" key="2">
    <source>
        <dbReference type="ARBA" id="ARBA00004687"/>
    </source>
</evidence>
<dbReference type="InParanoid" id="A0A1D3CR19"/>
<dbReference type="VEuPathDB" id="ToxoDB:cyc_01459"/>
<comment type="similarity">
    <text evidence="3">Belongs to the PIGS family.</text>
</comment>
<sequence length="825" mass="88074">MFQSAPVRPLALGFFVVVNALLTLLWWREVQVERHTLPDPCNFSRVLSLSLPRSDFDVEELAPNEQEGQENPSSGLSWGSCIVSRSILRQRWRWKQRSATSSATDTLFGACGAPSTPPEELLQWTVALRIVPLCIEAQSAARDVFITLASMGDAEIPTANGPPAHCASMAVASVLAAAGVEVLPSGSGSSNALLNVYLNAGLEQTDACPPLSSASDLETAAAAYAVAVERVSAALPETKVEPPALQTLRLLVSSAEGLSEGLPILHIGSDSSLVLLVPRTGNSSVDAATQKTAAEAVIQALGRWILSPAAVSFPAVGSWRVRLWLLGDGVFTPTAPSASDNSRAAKGQRLLHPPPQAFAPVGAPTREAAGRLEWDVSRILRTSLRGFLEALSSLVDLSFASQVVPHSGLQELDWARLSQLLSGSSQEAGKKAGRAEEAVLEETQRRLLNIQEQWEADQTPSPSSKIVNLGMYKPSGQLLSLPPQEFTLAVPFWGFLTFGAPASQTGEFQKDGTSAAASPQPLDRHEAAALSAAWIAQLRSLLGLQPESFLTDRRLPGAAEAAASCAMRSEGQHAVCGKQCEDQRCQWRLQAVDASKAVFGPDQLAGSRTAGAVEESSLKLAKALLVHSGASSDRKAFVYLHPSPRGITDWELGGLAADMHFAMIKQAAENVRALYSITSLHTDMRIPEHVGRAIKHVLDQLECSVEALRLRQCAGLPAAALELLQRSNADSICTADSVFDGCTGASTGNQLDEATAYRQLALLLARSALRDSSELLTDGSLEPAPFFSLHFNLAIHMPLMLPFILPTVASIIRATKSIVKRRKIV</sequence>
<dbReference type="PANTHER" id="PTHR21072:SF13">
    <property type="entry name" value="GPI TRANSAMIDASE COMPONENT PIG-S"/>
    <property type="match status" value="1"/>
</dbReference>
<proteinExistence type="inferred from homology"/>
<evidence type="ECO:0000313" key="11">
    <source>
        <dbReference type="EMBL" id="OEH73641.1"/>
    </source>
</evidence>
<keyword evidence="4" id="KW-0337">GPI-anchor biosynthesis</keyword>
<dbReference type="EMBL" id="JROU02002259">
    <property type="protein sequence ID" value="OEH73641.1"/>
    <property type="molecule type" value="Genomic_DNA"/>
</dbReference>
<evidence type="ECO:0000256" key="4">
    <source>
        <dbReference type="ARBA" id="ARBA00022502"/>
    </source>
</evidence>
<evidence type="ECO:0000256" key="6">
    <source>
        <dbReference type="ARBA" id="ARBA00022824"/>
    </source>
</evidence>
<evidence type="ECO:0000256" key="7">
    <source>
        <dbReference type="ARBA" id="ARBA00022989"/>
    </source>
</evidence>
<dbReference type="UniPathway" id="UPA00196"/>
<evidence type="ECO:0000313" key="12">
    <source>
        <dbReference type="Proteomes" id="UP000095192"/>
    </source>
</evidence>
<dbReference type="AlphaFoldDB" id="A0A1D3CR19"/>
<name>A0A1D3CR19_9EIME</name>
<evidence type="ECO:0008006" key="13">
    <source>
        <dbReference type="Google" id="ProtNLM"/>
    </source>
</evidence>
<dbReference type="GO" id="GO:0006506">
    <property type="term" value="P:GPI anchor biosynthetic process"/>
    <property type="evidence" value="ECO:0007669"/>
    <property type="project" value="UniProtKB-UniPathway"/>
</dbReference>
<organism evidence="11 12">
    <name type="scientific">Cyclospora cayetanensis</name>
    <dbReference type="NCBI Taxonomy" id="88456"/>
    <lineage>
        <taxon>Eukaryota</taxon>
        <taxon>Sar</taxon>
        <taxon>Alveolata</taxon>
        <taxon>Apicomplexa</taxon>
        <taxon>Conoidasida</taxon>
        <taxon>Coccidia</taxon>
        <taxon>Eucoccidiorida</taxon>
        <taxon>Eimeriorina</taxon>
        <taxon>Eimeriidae</taxon>
        <taxon>Cyclospora</taxon>
    </lineage>
</organism>